<comment type="catalytic activity">
    <reaction evidence="10">
        <text>Mg(2+)(in) = Mg(2+)(out)</text>
        <dbReference type="Rhea" id="RHEA:29827"/>
        <dbReference type="ChEBI" id="CHEBI:18420"/>
    </reaction>
</comment>
<keyword evidence="5 12" id="KW-0812">Transmembrane</keyword>
<dbReference type="Gene3D" id="3.30.460.20">
    <property type="entry name" value="CorA soluble domain-like"/>
    <property type="match status" value="1"/>
</dbReference>
<keyword evidence="7 12" id="KW-1133">Transmembrane helix</keyword>
<gene>
    <name evidence="12" type="primary">corA</name>
</gene>
<dbReference type="GO" id="GO:0050897">
    <property type="term" value="F:cobalt ion binding"/>
    <property type="evidence" value="ECO:0007669"/>
    <property type="project" value="TreeGrafter"/>
</dbReference>
<dbReference type="GO" id="GO:0015095">
    <property type="term" value="F:magnesium ion transmembrane transporter activity"/>
    <property type="evidence" value="ECO:0007669"/>
    <property type="project" value="UniProtKB-UniRule"/>
</dbReference>
<evidence type="ECO:0000313" key="13">
    <source>
        <dbReference type="EMBL" id="AAP58616.1"/>
    </source>
</evidence>
<name>Q7X2U8_9BACT</name>
<evidence type="ECO:0000256" key="11">
    <source>
        <dbReference type="ARBA" id="ARBA00045497"/>
    </source>
</evidence>
<evidence type="ECO:0000256" key="12">
    <source>
        <dbReference type="RuleBase" id="RU362010"/>
    </source>
</evidence>
<dbReference type="Gene3D" id="1.20.58.340">
    <property type="entry name" value="Magnesium transport protein CorA, transmembrane region"/>
    <property type="match status" value="2"/>
</dbReference>
<keyword evidence="9 12" id="KW-0472">Membrane</keyword>
<dbReference type="EMBL" id="AH012920">
    <property type="protein sequence ID" value="AAP58616.1"/>
    <property type="molecule type" value="Genomic_DNA"/>
</dbReference>
<sequence length="336" mass="38997">MEIFVYRHGAPNIEEGFTIAELPALLKDEQAIVWVNMNQPTKVDEDVLLDVFQFHPLTVEDCRENRHYPKVEEFPSYLYLIVHGVRADTSPDHFNTIELDAFLGPNYVITYHHDEFRSIENVKQLIRTSPIACQRGAAFLLHQILDQIVDYYSPVLDDFDERIDQLEADIFTLKTPNNSILEEIMDLKRGVLRLRRISAKQREVMLRMSRGEFQLIDAQMLPFYRDVHDHIVRVTDLAESYRDLISGTLEAYLSVVSNRMNEIMKVLTIFSAIMLPLTFIAGVYGMNFDNMPELHSRYGYYTVWIIMSVVAVGMLGLFWKRGWIGSGPKKRIKDEG</sequence>
<evidence type="ECO:0000256" key="10">
    <source>
        <dbReference type="ARBA" id="ARBA00034269"/>
    </source>
</evidence>
<evidence type="ECO:0000256" key="2">
    <source>
        <dbReference type="ARBA" id="ARBA00009765"/>
    </source>
</evidence>
<reference evidence="13" key="1">
    <citation type="journal article" date="2003" name="Mol. Microbiol.">
        <title>Acidobacteria form a coherent but highly diverse group within the bacterial domain: evidence from environmental genomics.</title>
        <authorList>
            <person name="Quaiser A."/>
            <person name="Ochsenreiter T."/>
            <person name="Lanz C."/>
            <person name="Schuster S.C."/>
            <person name="Treusch A.H."/>
            <person name="Eck J."/>
            <person name="Schleper C."/>
        </authorList>
    </citation>
    <scope>NUCLEOTIDE SEQUENCE</scope>
</reference>
<dbReference type="SUPFAM" id="SSF143865">
    <property type="entry name" value="CorA soluble domain-like"/>
    <property type="match status" value="1"/>
</dbReference>
<dbReference type="GO" id="GO:0015087">
    <property type="term" value="F:cobalt ion transmembrane transporter activity"/>
    <property type="evidence" value="ECO:0007669"/>
    <property type="project" value="UniProtKB-UniRule"/>
</dbReference>
<dbReference type="PANTHER" id="PTHR46494:SF1">
    <property type="entry name" value="CORA FAMILY METAL ION TRANSPORTER (EUROFUNG)"/>
    <property type="match status" value="1"/>
</dbReference>
<dbReference type="NCBIfam" id="TIGR00383">
    <property type="entry name" value="corA"/>
    <property type="match status" value="1"/>
</dbReference>
<evidence type="ECO:0000256" key="8">
    <source>
        <dbReference type="ARBA" id="ARBA00023065"/>
    </source>
</evidence>
<keyword evidence="8 12" id="KW-0406">Ion transport</keyword>
<keyword evidence="6 12" id="KW-0460">Magnesium</keyword>
<dbReference type="InterPro" id="IPR004488">
    <property type="entry name" value="Mg/Co-transport_prot_CorA"/>
</dbReference>
<dbReference type="GO" id="GO:0000287">
    <property type="term" value="F:magnesium ion binding"/>
    <property type="evidence" value="ECO:0007669"/>
    <property type="project" value="TreeGrafter"/>
</dbReference>
<dbReference type="InterPro" id="IPR002523">
    <property type="entry name" value="MgTranspt_CorA/ZnTranspt_ZntB"/>
</dbReference>
<dbReference type="InterPro" id="IPR045863">
    <property type="entry name" value="CorA_TM1_TM2"/>
</dbReference>
<proteinExistence type="inferred from homology"/>
<feature type="transmembrane region" description="Helical" evidence="12">
    <location>
        <begin position="266"/>
        <end position="286"/>
    </location>
</feature>
<evidence type="ECO:0000256" key="9">
    <source>
        <dbReference type="ARBA" id="ARBA00023136"/>
    </source>
</evidence>
<evidence type="ECO:0000256" key="6">
    <source>
        <dbReference type="ARBA" id="ARBA00022842"/>
    </source>
</evidence>
<evidence type="ECO:0000256" key="3">
    <source>
        <dbReference type="ARBA" id="ARBA00022448"/>
    </source>
</evidence>
<protein>
    <recommendedName>
        <fullName evidence="12">Magnesium transport protein CorA</fullName>
    </recommendedName>
</protein>
<dbReference type="FunFam" id="1.20.58.340:FF:000004">
    <property type="entry name" value="Magnesium transport protein CorA"/>
    <property type="match status" value="1"/>
</dbReference>
<evidence type="ECO:0000256" key="7">
    <source>
        <dbReference type="ARBA" id="ARBA00022989"/>
    </source>
</evidence>
<feature type="transmembrane region" description="Helical" evidence="12">
    <location>
        <begin position="298"/>
        <end position="319"/>
    </location>
</feature>
<comment type="similarity">
    <text evidence="2 12">Belongs to the CorA metal ion transporter (MIT) (TC 1.A.35) family.</text>
</comment>
<dbReference type="CDD" id="cd12822">
    <property type="entry name" value="TmCorA-like"/>
    <property type="match status" value="1"/>
</dbReference>
<comment type="subcellular location">
    <subcellularLocation>
        <location evidence="1">Cell membrane</location>
        <topology evidence="1">Multi-pass membrane protein</topology>
    </subcellularLocation>
    <subcellularLocation>
        <location evidence="12">Membrane</location>
        <topology evidence="12">Multi-pass membrane protein</topology>
    </subcellularLocation>
</comment>
<evidence type="ECO:0000256" key="4">
    <source>
        <dbReference type="ARBA" id="ARBA00022475"/>
    </source>
</evidence>
<comment type="function">
    <text evidence="11">Mediates influx of magnesium ions. Alternates between open and closed states. Activated by low cytoplasmic Mg(2+) levels. Inactive when cytoplasmic Mg(2+) levels are high.</text>
</comment>
<keyword evidence="3 12" id="KW-0813">Transport</keyword>
<dbReference type="GO" id="GO:0005886">
    <property type="term" value="C:plasma membrane"/>
    <property type="evidence" value="ECO:0007669"/>
    <property type="project" value="UniProtKB-SubCell"/>
</dbReference>
<evidence type="ECO:0000256" key="1">
    <source>
        <dbReference type="ARBA" id="ARBA00004651"/>
    </source>
</evidence>
<dbReference type="InterPro" id="IPR045861">
    <property type="entry name" value="CorA_cytoplasmic_dom"/>
</dbReference>
<organism evidence="13">
    <name type="scientific">uncultured Acidobacteriota bacterium</name>
    <dbReference type="NCBI Taxonomy" id="171953"/>
    <lineage>
        <taxon>Bacteria</taxon>
        <taxon>Pseudomonadati</taxon>
        <taxon>Acidobacteriota</taxon>
        <taxon>environmental samples</taxon>
    </lineage>
</organism>
<dbReference type="SUPFAM" id="SSF144083">
    <property type="entry name" value="Magnesium transport protein CorA, transmembrane region"/>
    <property type="match status" value="1"/>
</dbReference>
<dbReference type="AlphaFoldDB" id="Q7X2U8"/>
<accession>Q7X2U8</accession>
<dbReference type="Pfam" id="PF01544">
    <property type="entry name" value="CorA"/>
    <property type="match status" value="1"/>
</dbReference>
<evidence type="ECO:0000256" key="5">
    <source>
        <dbReference type="ARBA" id="ARBA00022692"/>
    </source>
</evidence>
<keyword evidence="4 12" id="KW-1003">Cell membrane</keyword>
<dbReference type="PANTHER" id="PTHR46494">
    <property type="entry name" value="CORA FAMILY METAL ION TRANSPORTER (EUROFUNG)"/>
    <property type="match status" value="1"/>
</dbReference>